<evidence type="ECO:0000313" key="3">
    <source>
        <dbReference type="Proteomes" id="UP001148838"/>
    </source>
</evidence>
<name>A0ABQ8SVD2_PERAM</name>
<dbReference type="EMBL" id="JAJSOF020000019">
    <property type="protein sequence ID" value="KAJ4438164.1"/>
    <property type="molecule type" value="Genomic_DNA"/>
</dbReference>
<dbReference type="Proteomes" id="UP001148838">
    <property type="component" value="Unassembled WGS sequence"/>
</dbReference>
<keyword evidence="1" id="KW-0472">Membrane</keyword>
<evidence type="ECO:0000313" key="2">
    <source>
        <dbReference type="EMBL" id="KAJ4438164.1"/>
    </source>
</evidence>
<protein>
    <submittedName>
        <fullName evidence="2">Uncharacterized protein</fullName>
    </submittedName>
</protein>
<keyword evidence="1" id="KW-0812">Transmembrane</keyword>
<gene>
    <name evidence="2" type="ORF">ANN_14103</name>
</gene>
<keyword evidence="3" id="KW-1185">Reference proteome</keyword>
<reference evidence="2 3" key="1">
    <citation type="journal article" date="2022" name="Allergy">
        <title>Genome assembly and annotation of Periplaneta americana reveal a comprehensive cockroach allergen profile.</title>
        <authorList>
            <person name="Wang L."/>
            <person name="Xiong Q."/>
            <person name="Saelim N."/>
            <person name="Wang L."/>
            <person name="Nong W."/>
            <person name="Wan A.T."/>
            <person name="Shi M."/>
            <person name="Liu X."/>
            <person name="Cao Q."/>
            <person name="Hui J.H.L."/>
            <person name="Sookrung N."/>
            <person name="Leung T.F."/>
            <person name="Tungtrongchitr A."/>
            <person name="Tsui S.K.W."/>
        </authorList>
    </citation>
    <scope>NUCLEOTIDE SEQUENCE [LARGE SCALE GENOMIC DNA]</scope>
    <source>
        <strain evidence="2">PWHHKU_190912</strain>
    </source>
</reference>
<evidence type="ECO:0000256" key="1">
    <source>
        <dbReference type="SAM" id="Phobius"/>
    </source>
</evidence>
<organism evidence="2 3">
    <name type="scientific">Periplaneta americana</name>
    <name type="common">American cockroach</name>
    <name type="synonym">Blatta americana</name>
    <dbReference type="NCBI Taxonomy" id="6978"/>
    <lineage>
        <taxon>Eukaryota</taxon>
        <taxon>Metazoa</taxon>
        <taxon>Ecdysozoa</taxon>
        <taxon>Arthropoda</taxon>
        <taxon>Hexapoda</taxon>
        <taxon>Insecta</taxon>
        <taxon>Pterygota</taxon>
        <taxon>Neoptera</taxon>
        <taxon>Polyneoptera</taxon>
        <taxon>Dictyoptera</taxon>
        <taxon>Blattodea</taxon>
        <taxon>Blattoidea</taxon>
        <taxon>Blattidae</taxon>
        <taxon>Blattinae</taxon>
        <taxon>Periplaneta</taxon>
    </lineage>
</organism>
<keyword evidence="1" id="KW-1133">Transmembrane helix</keyword>
<accession>A0ABQ8SVD2</accession>
<feature type="transmembrane region" description="Helical" evidence="1">
    <location>
        <begin position="63"/>
        <end position="80"/>
    </location>
</feature>
<proteinExistence type="predicted"/>
<sequence length="112" mass="12986">MSGISNQVTVENDNNAISESGMRISYKICHEIAKELKTFNEAYLWTIKGFCNNDYVEDDDVDMVMVMMMIMMMMMMMMMMKLKFLSTESVDVRMDVMATALQEVRPVTARPR</sequence>
<comment type="caution">
    <text evidence="2">The sequence shown here is derived from an EMBL/GenBank/DDBJ whole genome shotgun (WGS) entry which is preliminary data.</text>
</comment>